<organism evidence="3 4">
    <name type="scientific">Caenorhabditis remanei</name>
    <name type="common">Caenorhabditis vulgaris</name>
    <dbReference type="NCBI Taxonomy" id="31234"/>
    <lineage>
        <taxon>Eukaryota</taxon>
        <taxon>Metazoa</taxon>
        <taxon>Ecdysozoa</taxon>
        <taxon>Nematoda</taxon>
        <taxon>Chromadorea</taxon>
        <taxon>Rhabditida</taxon>
        <taxon>Rhabditina</taxon>
        <taxon>Rhabditomorpha</taxon>
        <taxon>Rhabditoidea</taxon>
        <taxon>Rhabditidae</taxon>
        <taxon>Peloderinae</taxon>
        <taxon>Caenorhabditis</taxon>
    </lineage>
</organism>
<comment type="caution">
    <text evidence="3">The sequence shown here is derived from an EMBL/GenBank/DDBJ whole genome shotgun (WGS) entry which is preliminary data.</text>
</comment>
<evidence type="ECO:0000256" key="1">
    <source>
        <dbReference type="SAM" id="Coils"/>
    </source>
</evidence>
<dbReference type="CTD" id="78776415"/>
<sequence length="786" mass="91498">MGLWTSRQQQQQQIECRNVPTLKDQSNEISTLMARCGINMPSVSADSSESAANDLDLTISMLENDIRILLLRHIQHNHDMMNKILKQLGDGIDDTTRTYSSLKKYLENVFDSGNNSNRITSLTREQRICRANKHVVGLQSDCERLMRSLSEAEMEQIERNEDNEEVLHSLMTDLSSRAFQYFSSCNKELIEILFNHALLDEPKEQSVRVDTENMLAILNRDFLLAYTFHKNQQYDEFRKNCSRLTASFGSFFEEYQCQESHLMTCCSSIRDGVPFARHPELAGLQQILRALSKDLLNFDLSWSENEKKFSSCRNEAKTLVDALHTLFSTVQSRIDRHQTYIELGNEARVVNDEKCCMKIYDEVAENVKNLNGVMLKFNVGHSQAFENVLSDRPVLTGGGATRELVPSTTDENTTRPATLNFETKSQQDLKISIENLEKRKIDEMKFLEVETEKKLKEIEKKKETEKAKYEELVAEIKKNADKTLEEKMKVYNGIIEKNKKLLEVDQLKLEKEILETDEDLRKIHDSINETIVGDMEKTDMKREKMVEERKKRVEEKLKEILEKKQENLESELRVEKEIAVKDDELHDKKNQHIDELGVANLQTQRGLFTTLLTKNKKYNNDVMNDLIKRLTSTQDEINEESSRCRRFMRDRVEWDDGNLRRAEEAFENLSFSFNTARKELTNTERRLAEIQDEKASDELLKQIREMRRVLFLLDNCVAGFCGRFMMGDTNRSLEDEKELSTLMQKFSEIQFSSFHSKKADLETQLSNNLPDVQPVSPQEEQKRIEQ</sequence>
<evidence type="ECO:0000313" key="4">
    <source>
        <dbReference type="Proteomes" id="UP000483820"/>
    </source>
</evidence>
<protein>
    <submittedName>
        <fullName evidence="3">Uncharacterized protein</fullName>
    </submittedName>
</protein>
<dbReference type="RefSeq" id="XP_053580641.1">
    <property type="nucleotide sequence ID" value="XM_053731728.1"/>
</dbReference>
<gene>
    <name evidence="3" type="ORF">GCK72_016842</name>
</gene>
<feature type="coiled-coil region" evidence="1">
    <location>
        <begin position="673"/>
        <end position="700"/>
    </location>
</feature>
<dbReference type="AlphaFoldDB" id="A0A6A5G6U7"/>
<dbReference type="EMBL" id="WUAV01000005">
    <property type="protein sequence ID" value="KAF1750294.1"/>
    <property type="molecule type" value="Genomic_DNA"/>
</dbReference>
<keyword evidence="1" id="KW-0175">Coiled coil</keyword>
<feature type="coiled-coil region" evidence="1">
    <location>
        <begin position="441"/>
        <end position="517"/>
    </location>
</feature>
<feature type="compositionally biased region" description="Polar residues" evidence="2">
    <location>
        <begin position="765"/>
        <end position="778"/>
    </location>
</feature>
<evidence type="ECO:0000256" key="2">
    <source>
        <dbReference type="SAM" id="MobiDB-lite"/>
    </source>
</evidence>
<accession>A0A6A5G6U7</accession>
<evidence type="ECO:0000313" key="3">
    <source>
        <dbReference type="EMBL" id="KAF1750294.1"/>
    </source>
</evidence>
<feature type="coiled-coil region" evidence="1">
    <location>
        <begin position="543"/>
        <end position="578"/>
    </location>
</feature>
<dbReference type="Proteomes" id="UP000483820">
    <property type="component" value="Chromosome V"/>
</dbReference>
<reference evidence="3 4" key="1">
    <citation type="submission" date="2019-12" db="EMBL/GenBank/DDBJ databases">
        <title>Chromosome-level assembly of the Caenorhabditis remanei genome.</title>
        <authorList>
            <person name="Teterina A.A."/>
            <person name="Willis J.H."/>
            <person name="Phillips P.C."/>
        </authorList>
    </citation>
    <scope>NUCLEOTIDE SEQUENCE [LARGE SCALE GENOMIC DNA]</scope>
    <source>
        <strain evidence="3 4">PX506</strain>
        <tissue evidence="3">Whole organism</tissue>
    </source>
</reference>
<dbReference type="GeneID" id="78776415"/>
<dbReference type="KEGG" id="crq:GCK72_016842"/>
<proteinExistence type="predicted"/>
<feature type="region of interest" description="Disordered" evidence="2">
    <location>
        <begin position="765"/>
        <end position="786"/>
    </location>
</feature>
<name>A0A6A5G6U7_CAERE</name>